<evidence type="ECO:0000256" key="2">
    <source>
        <dbReference type="ARBA" id="ARBA00022525"/>
    </source>
</evidence>
<dbReference type="RefSeq" id="WP_171413855.1">
    <property type="nucleotide sequence ID" value="NZ_JABFJW010000071.1"/>
</dbReference>
<dbReference type="Proteomes" id="UP000528460">
    <property type="component" value="Unassembled WGS sequence"/>
</dbReference>
<protein>
    <submittedName>
        <fullName evidence="5">DNRLRE domain-containing protein</fullName>
    </submittedName>
</protein>
<evidence type="ECO:0000256" key="3">
    <source>
        <dbReference type="ARBA" id="ARBA00022729"/>
    </source>
</evidence>
<reference evidence="5 6" key="1">
    <citation type="submission" date="2020-05" db="EMBL/GenBank/DDBJ databases">
        <authorList>
            <person name="Whitworth D."/>
        </authorList>
    </citation>
    <scope>NUCLEOTIDE SEQUENCE [LARGE SCALE GENOMIC DNA]</scope>
    <source>
        <strain evidence="5 6">CA046A</strain>
    </source>
</reference>
<evidence type="ECO:0000313" key="5">
    <source>
        <dbReference type="EMBL" id="NOK09677.1"/>
    </source>
</evidence>
<dbReference type="SUPFAM" id="SSF101898">
    <property type="entry name" value="NHL repeat"/>
    <property type="match status" value="1"/>
</dbReference>
<evidence type="ECO:0000259" key="4">
    <source>
        <dbReference type="Pfam" id="PF24517"/>
    </source>
</evidence>
<dbReference type="EMBL" id="JABFJW010000071">
    <property type="protein sequence ID" value="NOK09677.1"/>
    <property type="molecule type" value="Genomic_DNA"/>
</dbReference>
<organism evidence="5 6">
    <name type="scientific">Corallococcus exercitus</name>
    <dbReference type="NCBI Taxonomy" id="2316736"/>
    <lineage>
        <taxon>Bacteria</taxon>
        <taxon>Pseudomonadati</taxon>
        <taxon>Myxococcota</taxon>
        <taxon>Myxococcia</taxon>
        <taxon>Myxococcales</taxon>
        <taxon>Cystobacterineae</taxon>
        <taxon>Myxococcaceae</taxon>
        <taxon>Corallococcus</taxon>
    </lineage>
</organism>
<dbReference type="GO" id="GO:0005576">
    <property type="term" value="C:extracellular region"/>
    <property type="evidence" value="ECO:0007669"/>
    <property type="project" value="UniProtKB-SubCell"/>
</dbReference>
<evidence type="ECO:0000256" key="1">
    <source>
        <dbReference type="ARBA" id="ARBA00004613"/>
    </source>
</evidence>
<dbReference type="Gene3D" id="2.80.10.50">
    <property type="match status" value="1"/>
</dbReference>
<accession>A0A7Y4JSY7</accession>
<dbReference type="Pfam" id="PF24517">
    <property type="entry name" value="CBM96"/>
    <property type="match status" value="1"/>
</dbReference>
<keyword evidence="3" id="KW-0732">Signal</keyword>
<feature type="domain" description="Carbohydrate-binding module family 96" evidence="4">
    <location>
        <begin position="73"/>
        <end position="217"/>
    </location>
</feature>
<dbReference type="InterPro" id="IPR055372">
    <property type="entry name" value="CBM96"/>
</dbReference>
<dbReference type="NCBIfam" id="NF033679">
    <property type="entry name" value="DNRLRE_dom"/>
    <property type="match status" value="1"/>
</dbReference>
<dbReference type="AlphaFoldDB" id="A0A7Y4JSY7"/>
<keyword evidence="2" id="KW-0964">Secreted</keyword>
<proteinExistence type="predicted"/>
<sequence>MDWKRAWSGRWAVGLLALVLLTHCGGDVAQERVEAPPMESRGTALRPAVTGELDAALPPECLPRLEIFEFNGEPEADAYVSRDAPDQGFGGEPVLRVDGSPRLESYLRFGVRTDGMRVRNATLELTALDSTSSGPRVYRTSDDWGEDVTWNTRPSLLGRPLDDVGRIRAGARVPFDVTKAVTSEGTHSFGLIPQSSHGVDFSSREVSTPELRPNLRVTVETSLFCSYRGSGGGQTKWKRQYGGPDTDRLVALATLPEGGFITVGRFGDAVFPEAEEGLAFARYTGKGRLLWTRVVATEDVRATAMALTPSGDIFVVGLYEGSPDLGAGSLPPVPEETGRQGLFLARFSPTGATVWSRGFIATDDSGAPQPVAASAVAVDANGNAVITGDFQGRMDLGGGALSSGPVTDPSQPPPRGGFLARFFPGGQHRWSRAFEGDGSSPTAGGSAVALDEGDNLLVGGRASPLTDLGNGPVGESAPFIAKYTPEGQLLWTRLLSGALGSITLVSAQGPDRVVFAAGLAGTFTFAGQTFSGLPFLVEGFFGALTRTGADVWIRDLGASARPQELAVSPDGALTLLGRGFGEFDVGGGPLGVDERILVMPFVARYSPEGEHRWSRAFAAGFAPHLGLPPGGVLLGGDFGPRPIEVDGRVFTSRGPRDLLFLELTSSPEDGTVCPARSSLELRALPSELICYPYQSSPEESRPFRYELRNTGAVTLYGAQLSSPRFGRACLHEDGRLRFTDDPLNGFPLPPVVTCQFNLGPGERLTVGATELSAPRPGEDVLCNTATATASDACGKVRSDSATALSQMYGWADSPGECAAASPYPRCPCSDGMTPREP</sequence>
<dbReference type="PANTHER" id="PTHR35580">
    <property type="entry name" value="CELL SURFACE GLYCOPROTEIN (S-LAYER PROTEIN)-LIKE PROTEIN"/>
    <property type="match status" value="1"/>
</dbReference>
<name>A0A7Y4JSY7_9BACT</name>
<comment type="caution">
    <text evidence="5">The sequence shown here is derived from an EMBL/GenBank/DDBJ whole genome shotgun (WGS) entry which is preliminary data.</text>
</comment>
<gene>
    <name evidence="5" type="ORF">HNS30_11630</name>
</gene>
<dbReference type="InterPro" id="IPR052918">
    <property type="entry name" value="Motility_Chemotaxis_Reg"/>
</dbReference>
<comment type="subcellular location">
    <subcellularLocation>
        <location evidence="1">Secreted</location>
    </subcellularLocation>
</comment>
<dbReference type="PANTHER" id="PTHR35580:SF1">
    <property type="entry name" value="PHYTASE-LIKE DOMAIN-CONTAINING PROTEIN"/>
    <property type="match status" value="1"/>
</dbReference>
<evidence type="ECO:0000313" key="6">
    <source>
        <dbReference type="Proteomes" id="UP000528460"/>
    </source>
</evidence>